<evidence type="ECO:0000313" key="3">
    <source>
        <dbReference type="Proteomes" id="UP000244722"/>
    </source>
</evidence>
<evidence type="ECO:0000256" key="1">
    <source>
        <dbReference type="SAM" id="SignalP"/>
    </source>
</evidence>
<accession>A0A2T6ZU95</accession>
<gene>
    <name evidence="2" type="ORF">B9Z19DRAFT_1064535</name>
</gene>
<dbReference type="AlphaFoldDB" id="A0A2T6ZU95"/>
<dbReference type="EMBL" id="NESQ01000100">
    <property type="protein sequence ID" value="PUU79060.1"/>
    <property type="molecule type" value="Genomic_DNA"/>
</dbReference>
<dbReference type="Proteomes" id="UP000244722">
    <property type="component" value="Unassembled WGS sequence"/>
</dbReference>
<keyword evidence="3" id="KW-1185">Reference proteome</keyword>
<feature type="chain" id="PRO_5015438592" evidence="1">
    <location>
        <begin position="26"/>
        <end position="156"/>
    </location>
</feature>
<protein>
    <submittedName>
        <fullName evidence="2">Uncharacterized protein</fullName>
    </submittedName>
</protein>
<comment type="caution">
    <text evidence="2">The sequence shown here is derived from an EMBL/GenBank/DDBJ whole genome shotgun (WGS) entry which is preliminary data.</text>
</comment>
<evidence type="ECO:0000313" key="2">
    <source>
        <dbReference type="EMBL" id="PUU79060.1"/>
    </source>
</evidence>
<reference evidence="2 3" key="1">
    <citation type="submission" date="2017-04" db="EMBL/GenBank/DDBJ databases">
        <title>Draft genome sequence of Tuber borchii Vittad., a whitish edible truffle.</title>
        <authorList>
            <consortium name="DOE Joint Genome Institute"/>
            <person name="Murat C."/>
            <person name="Kuo A."/>
            <person name="Barry K.W."/>
            <person name="Clum A."/>
            <person name="Dockter R.B."/>
            <person name="Fauchery L."/>
            <person name="Iotti M."/>
            <person name="Kohler A."/>
            <person name="Labutti K."/>
            <person name="Lindquist E.A."/>
            <person name="Lipzen A."/>
            <person name="Ohm R.A."/>
            <person name="Wang M."/>
            <person name="Grigoriev I.V."/>
            <person name="Zambonelli A."/>
            <person name="Martin F.M."/>
        </authorList>
    </citation>
    <scope>NUCLEOTIDE SEQUENCE [LARGE SCALE GENOMIC DNA]</scope>
    <source>
        <strain evidence="2 3">Tbo3840</strain>
    </source>
</reference>
<keyword evidence="1" id="KW-0732">Signal</keyword>
<dbReference type="OrthoDB" id="5384891at2759"/>
<feature type="signal peptide" evidence="1">
    <location>
        <begin position="1"/>
        <end position="25"/>
    </location>
</feature>
<sequence length="156" mass="16859">MLFKTTILCIFMMFLTIISTNLVLSTPVSGSTSTDINANDIESLKAYAATIFDGPSAEGWRRCETSNASPTIGDIYSVVIALQQQGGTCCNYAIRLNECTNIIARGSADIGFCGVQRCIPCLELAQNVWWLASECGRDGRAGGVSFLDQTSYIVTY</sequence>
<proteinExistence type="predicted"/>
<name>A0A2T6ZU95_TUBBO</name>
<organism evidence="2 3">
    <name type="scientific">Tuber borchii</name>
    <name type="common">White truffle</name>
    <dbReference type="NCBI Taxonomy" id="42251"/>
    <lineage>
        <taxon>Eukaryota</taxon>
        <taxon>Fungi</taxon>
        <taxon>Dikarya</taxon>
        <taxon>Ascomycota</taxon>
        <taxon>Pezizomycotina</taxon>
        <taxon>Pezizomycetes</taxon>
        <taxon>Pezizales</taxon>
        <taxon>Tuberaceae</taxon>
        <taxon>Tuber</taxon>
    </lineage>
</organism>